<comment type="caution">
    <text evidence="1">The sequence shown here is derived from an EMBL/GenBank/DDBJ whole genome shotgun (WGS) entry which is preliminary data.</text>
</comment>
<organism evidence="1 2">
    <name type="scientific">Thanatephorus cucumeris (strain AG1-IA)</name>
    <name type="common">Rice sheath blight fungus</name>
    <name type="synonym">Rhizoctonia solani</name>
    <dbReference type="NCBI Taxonomy" id="983506"/>
    <lineage>
        <taxon>Eukaryota</taxon>
        <taxon>Fungi</taxon>
        <taxon>Dikarya</taxon>
        <taxon>Basidiomycota</taxon>
        <taxon>Agaricomycotina</taxon>
        <taxon>Agaricomycetes</taxon>
        <taxon>Cantharellales</taxon>
        <taxon>Ceratobasidiaceae</taxon>
        <taxon>Rhizoctonia</taxon>
        <taxon>Rhizoctonia solani AG-1</taxon>
    </lineage>
</organism>
<protein>
    <submittedName>
        <fullName evidence="1">Uncharacterized protein</fullName>
    </submittedName>
</protein>
<dbReference type="Proteomes" id="UP000011668">
    <property type="component" value="Unassembled WGS sequence"/>
</dbReference>
<reference evidence="1 2" key="1">
    <citation type="journal article" date="2013" name="Nat. Commun.">
        <title>The evolution and pathogenic mechanisms of the rice sheath blight pathogen.</title>
        <authorList>
            <person name="Zheng A."/>
            <person name="Lin R."/>
            <person name="Xu L."/>
            <person name="Qin P."/>
            <person name="Tang C."/>
            <person name="Ai P."/>
            <person name="Zhang D."/>
            <person name="Liu Y."/>
            <person name="Sun Z."/>
            <person name="Feng H."/>
            <person name="Wang Y."/>
            <person name="Chen Y."/>
            <person name="Liang X."/>
            <person name="Fu R."/>
            <person name="Li Q."/>
            <person name="Zhang J."/>
            <person name="Yu X."/>
            <person name="Xie Z."/>
            <person name="Ding L."/>
            <person name="Guan P."/>
            <person name="Tang J."/>
            <person name="Liang Y."/>
            <person name="Wang S."/>
            <person name="Deng Q."/>
            <person name="Li S."/>
            <person name="Zhu J."/>
            <person name="Wang L."/>
            <person name="Liu H."/>
            <person name="Li P."/>
        </authorList>
    </citation>
    <scope>NUCLEOTIDE SEQUENCE [LARGE SCALE GENOMIC DNA]</scope>
    <source>
        <strain evidence="2">AG-1 IA</strain>
    </source>
</reference>
<dbReference type="AlphaFoldDB" id="L8WIR9"/>
<proteinExistence type="predicted"/>
<name>L8WIR9_THACA</name>
<dbReference type="HOGENOM" id="CLU_1714546_0_0_1"/>
<gene>
    <name evidence="1" type="ORF">AG1IA_09720</name>
</gene>
<keyword evidence="2" id="KW-1185">Reference proteome</keyword>
<sequence>MSRRLSHAIHRSSTALVGPIALSLVALQMGGAYIITAVQGHILTSSLELSSSSSLSALYNYQNSPTFIRNGHQDLELLLLWSPKVGSTGYYCHAHVRAPQLAQVVQGPIPRRLEGHHFPRQGTRQSFHPIRRSPRFRLCPNRPGQPCRLRRLG</sequence>
<evidence type="ECO:0000313" key="1">
    <source>
        <dbReference type="EMBL" id="ELU36249.1"/>
    </source>
</evidence>
<evidence type="ECO:0000313" key="2">
    <source>
        <dbReference type="Proteomes" id="UP000011668"/>
    </source>
</evidence>
<dbReference type="STRING" id="983506.L8WIR9"/>
<accession>L8WIR9</accession>
<dbReference type="EMBL" id="AFRT01003880">
    <property type="protein sequence ID" value="ELU36249.1"/>
    <property type="molecule type" value="Genomic_DNA"/>
</dbReference>